<keyword evidence="1" id="KW-1133">Transmembrane helix</keyword>
<evidence type="ECO:0000313" key="3">
    <source>
        <dbReference type="Proteomes" id="UP000185596"/>
    </source>
</evidence>
<evidence type="ECO:0000256" key="1">
    <source>
        <dbReference type="SAM" id="Phobius"/>
    </source>
</evidence>
<dbReference type="InterPro" id="IPR021213">
    <property type="entry name" value="DUF2567"/>
</dbReference>
<dbReference type="EMBL" id="MSIE01000032">
    <property type="protein sequence ID" value="OLF16171.1"/>
    <property type="molecule type" value="Genomic_DNA"/>
</dbReference>
<dbReference type="STRING" id="1912961.BU204_18300"/>
<gene>
    <name evidence="2" type="ORF">BU204_18300</name>
</gene>
<accession>A0A1Q8CPA2</accession>
<evidence type="ECO:0000313" key="2">
    <source>
        <dbReference type="EMBL" id="OLF16171.1"/>
    </source>
</evidence>
<keyword evidence="1" id="KW-0472">Membrane</keyword>
<dbReference type="Pfam" id="PF10821">
    <property type="entry name" value="DUF2567"/>
    <property type="match status" value="1"/>
</dbReference>
<dbReference type="AlphaFoldDB" id="A0A1Q8CPA2"/>
<reference evidence="2 3" key="1">
    <citation type="submission" date="2016-12" db="EMBL/GenBank/DDBJ databases">
        <title>The draft genome sequence of Actinophytocola sp. 11-183.</title>
        <authorList>
            <person name="Wang W."/>
            <person name="Yuan L."/>
        </authorList>
    </citation>
    <scope>NUCLEOTIDE SEQUENCE [LARGE SCALE GENOMIC DNA]</scope>
    <source>
        <strain evidence="2 3">11-183</strain>
    </source>
</reference>
<evidence type="ECO:0008006" key="4">
    <source>
        <dbReference type="Google" id="ProtNLM"/>
    </source>
</evidence>
<proteinExistence type="predicted"/>
<organism evidence="2 3">
    <name type="scientific">Actinophytocola xanthii</name>
    <dbReference type="NCBI Taxonomy" id="1912961"/>
    <lineage>
        <taxon>Bacteria</taxon>
        <taxon>Bacillati</taxon>
        <taxon>Actinomycetota</taxon>
        <taxon>Actinomycetes</taxon>
        <taxon>Pseudonocardiales</taxon>
        <taxon>Pseudonocardiaceae</taxon>
    </lineage>
</organism>
<keyword evidence="3" id="KW-1185">Reference proteome</keyword>
<sequence length="178" mass="19096">MPYPWHQPRPRVVVRADLVPAVSVMSTVALLGFAVAWLWSVLAPPVRMVIGNDGQPFPLVAESYHRADGMVIFILLGLAAGLVSGVAVWFLRERRGPVVMAAAVAGSALGGWLATALGTAWAEGRYPTPGEVQTLDIVEVAPRLESMWVLLAWPLTTALAYGVLAAWNSMDDLGRRLG</sequence>
<name>A0A1Q8CPA2_9PSEU</name>
<feature type="transmembrane region" description="Helical" evidence="1">
    <location>
        <begin position="12"/>
        <end position="39"/>
    </location>
</feature>
<keyword evidence="1" id="KW-0812">Transmembrane</keyword>
<feature type="transmembrane region" description="Helical" evidence="1">
    <location>
        <begin position="98"/>
        <end position="122"/>
    </location>
</feature>
<feature type="transmembrane region" description="Helical" evidence="1">
    <location>
        <begin position="70"/>
        <end position="91"/>
    </location>
</feature>
<feature type="transmembrane region" description="Helical" evidence="1">
    <location>
        <begin position="147"/>
        <end position="167"/>
    </location>
</feature>
<dbReference type="Proteomes" id="UP000185596">
    <property type="component" value="Unassembled WGS sequence"/>
</dbReference>
<protein>
    <recommendedName>
        <fullName evidence="4">DUF2567 domain-containing protein</fullName>
    </recommendedName>
</protein>
<comment type="caution">
    <text evidence="2">The sequence shown here is derived from an EMBL/GenBank/DDBJ whole genome shotgun (WGS) entry which is preliminary data.</text>
</comment>